<gene>
    <name evidence="2" type="ORF">B0T11DRAFT_6623</name>
</gene>
<reference evidence="2" key="1">
    <citation type="journal article" date="2021" name="Nat. Commun.">
        <title>Genetic determinants of endophytism in the Arabidopsis root mycobiome.</title>
        <authorList>
            <person name="Mesny F."/>
            <person name="Miyauchi S."/>
            <person name="Thiergart T."/>
            <person name="Pickel B."/>
            <person name="Atanasova L."/>
            <person name="Karlsson M."/>
            <person name="Huettel B."/>
            <person name="Barry K.W."/>
            <person name="Haridas S."/>
            <person name="Chen C."/>
            <person name="Bauer D."/>
            <person name="Andreopoulos W."/>
            <person name="Pangilinan J."/>
            <person name="LaButti K."/>
            <person name="Riley R."/>
            <person name="Lipzen A."/>
            <person name="Clum A."/>
            <person name="Drula E."/>
            <person name="Henrissat B."/>
            <person name="Kohler A."/>
            <person name="Grigoriev I.V."/>
            <person name="Martin F.M."/>
            <person name="Hacquard S."/>
        </authorList>
    </citation>
    <scope>NUCLEOTIDE SEQUENCE</scope>
    <source>
        <strain evidence="2">MPI-CAGE-AT-0016</strain>
    </source>
</reference>
<organism evidence="2 3">
    <name type="scientific">Plectosphaerella cucumerina</name>
    <dbReference type="NCBI Taxonomy" id="40658"/>
    <lineage>
        <taxon>Eukaryota</taxon>
        <taxon>Fungi</taxon>
        <taxon>Dikarya</taxon>
        <taxon>Ascomycota</taxon>
        <taxon>Pezizomycotina</taxon>
        <taxon>Sordariomycetes</taxon>
        <taxon>Hypocreomycetidae</taxon>
        <taxon>Glomerellales</taxon>
        <taxon>Plectosphaerellaceae</taxon>
        <taxon>Plectosphaerella</taxon>
    </lineage>
</organism>
<feature type="compositionally biased region" description="Basic and acidic residues" evidence="1">
    <location>
        <begin position="178"/>
        <end position="199"/>
    </location>
</feature>
<evidence type="ECO:0000313" key="3">
    <source>
        <dbReference type="Proteomes" id="UP000813385"/>
    </source>
</evidence>
<comment type="caution">
    <text evidence="2">The sequence shown here is derived from an EMBL/GenBank/DDBJ whole genome shotgun (WGS) entry which is preliminary data.</text>
</comment>
<dbReference type="Proteomes" id="UP000813385">
    <property type="component" value="Unassembled WGS sequence"/>
</dbReference>
<keyword evidence="3" id="KW-1185">Reference proteome</keyword>
<proteinExistence type="predicted"/>
<evidence type="ECO:0000256" key="1">
    <source>
        <dbReference type="SAM" id="MobiDB-lite"/>
    </source>
</evidence>
<dbReference type="AlphaFoldDB" id="A0A8K0X9N8"/>
<feature type="region of interest" description="Disordered" evidence="1">
    <location>
        <begin position="90"/>
        <end position="115"/>
    </location>
</feature>
<accession>A0A8K0X9N8</accession>
<protein>
    <submittedName>
        <fullName evidence="2">Uncharacterized protein</fullName>
    </submittedName>
</protein>
<feature type="region of interest" description="Disordered" evidence="1">
    <location>
        <begin position="1"/>
        <end position="21"/>
    </location>
</feature>
<dbReference type="EMBL" id="JAGPXD010000001">
    <property type="protein sequence ID" value="KAH7375155.1"/>
    <property type="molecule type" value="Genomic_DNA"/>
</dbReference>
<sequence length="206" mass="22703">MRSMCHAGHPRCARRPRPASPYLPCTTDGRPPPHFACSTFPGNQACQALVSQSHPSPRWSQSCDTSLLIPLRRSVGNNKNRTAASYLASGRRQRQNCTNTTRGLSRQRIGSSPTKRQAVAAGRTAAPSCHRSGWLPASDNEPGPCNLMRAPHLRRLICWGLALLHIPTWRMPACPPARTEHPAARARPTDQRSTDHRSSEQNLLTP</sequence>
<feature type="region of interest" description="Disordered" evidence="1">
    <location>
        <begin position="176"/>
        <end position="206"/>
    </location>
</feature>
<evidence type="ECO:0000313" key="2">
    <source>
        <dbReference type="EMBL" id="KAH7375155.1"/>
    </source>
</evidence>
<feature type="compositionally biased region" description="Basic residues" evidence="1">
    <location>
        <begin position="8"/>
        <end position="17"/>
    </location>
</feature>
<name>A0A8K0X9N8_9PEZI</name>